<dbReference type="SUPFAM" id="SSF48208">
    <property type="entry name" value="Six-hairpin glycosidases"/>
    <property type="match status" value="1"/>
</dbReference>
<keyword evidence="5" id="KW-1185">Reference proteome</keyword>
<keyword evidence="4" id="KW-0378">Hydrolase</keyword>
<proteinExistence type="predicted"/>
<dbReference type="PANTHER" id="PTHR31084:SF0">
    <property type="entry name" value="ALPHA-L-FUCOSIDASE 2"/>
    <property type="match status" value="1"/>
</dbReference>
<dbReference type="InterPro" id="IPR008928">
    <property type="entry name" value="6-hairpin_glycosidase_sf"/>
</dbReference>
<dbReference type="Pfam" id="PF22124">
    <property type="entry name" value="Glyco_hydro_95_cat"/>
    <property type="match status" value="1"/>
</dbReference>
<dbReference type="InterPro" id="IPR012341">
    <property type="entry name" value="6hp_glycosidase-like_sf"/>
</dbReference>
<evidence type="ECO:0000259" key="3">
    <source>
        <dbReference type="Pfam" id="PF22124"/>
    </source>
</evidence>
<evidence type="ECO:0000313" key="4">
    <source>
        <dbReference type="EMBL" id="BBI31707.1"/>
    </source>
</evidence>
<dbReference type="KEGG" id="cohn:KCTCHS21_11060"/>
<dbReference type="Proteomes" id="UP000289856">
    <property type="component" value="Chromosome"/>
</dbReference>
<feature type="domain" description="Alpha fucosidase A-like C-terminal" evidence="2">
    <location>
        <begin position="639"/>
        <end position="732"/>
    </location>
</feature>
<dbReference type="AlphaFoldDB" id="A0A3T1D0S5"/>
<dbReference type="PIRSF" id="PIRSF007663">
    <property type="entry name" value="UCP007663"/>
    <property type="match status" value="1"/>
</dbReference>
<dbReference type="EMBL" id="AP019400">
    <property type="protein sequence ID" value="BBI31707.1"/>
    <property type="molecule type" value="Genomic_DNA"/>
</dbReference>
<feature type="domain" description="Glycosyl hydrolase family 95 N-terminal" evidence="1">
    <location>
        <begin position="1"/>
        <end position="214"/>
    </location>
</feature>
<dbReference type="InterPro" id="IPR054363">
    <property type="entry name" value="GH95_cat"/>
</dbReference>
<gene>
    <name evidence="4" type="ORF">KCTCHS21_11060</name>
</gene>
<dbReference type="InterPro" id="IPR016518">
    <property type="entry name" value="Alpha-L-fucosidase"/>
</dbReference>
<evidence type="ECO:0000259" key="1">
    <source>
        <dbReference type="Pfam" id="PF14498"/>
    </source>
</evidence>
<dbReference type="InterPro" id="IPR027414">
    <property type="entry name" value="GH95_N_dom"/>
</dbReference>
<reference evidence="4 5" key="1">
    <citation type="submission" date="2019-01" db="EMBL/GenBank/DDBJ databases">
        <title>Complete genome sequence of Cohnella hallensis HS21 isolated from Korean fir (Abies koreana) rhizospheric soil.</title>
        <authorList>
            <person name="Jiang L."/>
            <person name="Kang S.W."/>
            <person name="Kim S."/>
            <person name="Jung J."/>
            <person name="Kim C.Y."/>
            <person name="Kim D.H."/>
            <person name="Kim S.W."/>
            <person name="Lee J."/>
        </authorList>
    </citation>
    <scope>NUCLEOTIDE SEQUENCE [LARGE SCALE GENOMIC DNA]</scope>
    <source>
        <strain evidence="4 5">HS21</strain>
    </source>
</reference>
<accession>A0A3T1D0S5</accession>
<dbReference type="GO" id="GO:0004560">
    <property type="term" value="F:alpha-L-fucosidase activity"/>
    <property type="evidence" value="ECO:0007669"/>
    <property type="project" value="InterPro"/>
</dbReference>
<evidence type="ECO:0000259" key="2">
    <source>
        <dbReference type="Pfam" id="PF21307"/>
    </source>
</evidence>
<organism evidence="4 5">
    <name type="scientific">Cohnella abietis</name>
    <dbReference type="NCBI Taxonomy" id="2507935"/>
    <lineage>
        <taxon>Bacteria</taxon>
        <taxon>Bacillati</taxon>
        <taxon>Bacillota</taxon>
        <taxon>Bacilli</taxon>
        <taxon>Bacillales</taxon>
        <taxon>Paenibacillaceae</taxon>
        <taxon>Cohnella</taxon>
    </lineage>
</organism>
<dbReference type="PANTHER" id="PTHR31084">
    <property type="entry name" value="ALPHA-L-FUCOSIDASE 2"/>
    <property type="match status" value="1"/>
</dbReference>
<dbReference type="Pfam" id="PF14498">
    <property type="entry name" value="Glyco_hyd_65N_2"/>
    <property type="match status" value="1"/>
</dbReference>
<feature type="domain" description="Glycosyl hydrolase family 95 catalytic" evidence="3">
    <location>
        <begin position="234"/>
        <end position="637"/>
    </location>
</feature>
<evidence type="ECO:0000313" key="5">
    <source>
        <dbReference type="Proteomes" id="UP000289856"/>
    </source>
</evidence>
<protein>
    <submittedName>
        <fullName evidence="4">Alpha/beta hydrolase</fullName>
    </submittedName>
</protein>
<dbReference type="GO" id="GO:0005975">
    <property type="term" value="P:carbohydrate metabolic process"/>
    <property type="evidence" value="ECO:0007669"/>
    <property type="project" value="InterPro"/>
</dbReference>
<name>A0A3T1D0S5_9BACL</name>
<dbReference type="Gene3D" id="1.50.10.10">
    <property type="match status" value="1"/>
</dbReference>
<dbReference type="Pfam" id="PF21307">
    <property type="entry name" value="Glyco_hydro_95_C"/>
    <property type="match status" value="1"/>
</dbReference>
<sequence>MVFGHPHQERIALNEDSVWYGGPRDRNNPDAHANLEQIRTLLSQGRPREAQDLAAMALSGVPESQRHYMPLGDLTMSFRYGEGELTDYSRELNLSDGIAKISYRVGNTTYEREIFCSYPDQAMIMNLTSNGSGAISLKARLTRGETNRYYDEIVQVNSSTIVMRGNCGGAGGSDFRTVIQIVIEGGSLSLIGENIVIEQADKVMFIVSAATTFRYPDPEAEAIRIAGEASNRTYRELKERHSTDFQALMGRVALKLSDPSDADRLPTDIRLSRVKEGAEDLELIAIYYQFGRYLLVSSSRPGSLPATLQGIWNEHMLPPWDSKYTININTQMNYWPAESGNLAECHEPLFELLERMREPGRRTAQLMYGCGGFVAHHNTDIWADTAPQDIYLPATYWPMGAAWLCLHLWEHYEFGKDRLFLEQAYSVMREAALFFTSYLTETNDGLVVTTPSVSPENTYLLPNGESGTVCIGPSMDSQILHELFTACIEAAHVLETDESFAGILNELRSRLPQPTVGKHGQLQEWLEDFEEAEPGHRHISHLFALHPGKRFTIRGTPDWTTASRVTLERRLASGSGHTGWSRAWIINLWARLEEGEKAYDNVLALLTHSTLPNLLDNHPPFQIDGNFGGSAGIAEMLLQSHTGVIHLLPALPQSWKEGEVTGLRARGGFEVNIRWREGSLEEAAISCNLTGICTVRVGRSIKIMDSDKEVSFIKESDGLVKWDAIAGRRYVISGC</sequence>
<dbReference type="InterPro" id="IPR049053">
    <property type="entry name" value="AFCA-like_C"/>
</dbReference>
<dbReference type="FunFam" id="1.50.10.10:FF:000028">
    <property type="entry name" value="Alpha-L-fucosidase 2"/>
    <property type="match status" value="1"/>
</dbReference>